<reference evidence="2" key="1">
    <citation type="submission" date="2019-06" db="EMBL/GenBank/DDBJ databases">
        <authorList>
            <person name="Zheng W."/>
        </authorList>
    </citation>
    <scope>NUCLEOTIDE SEQUENCE</scope>
    <source>
        <strain evidence="2">QDHG01</strain>
    </source>
</reference>
<sequence>MGNNPCSGASCNYCKGEVIQSQDGSRQFIHDVNCCFRADYDSEEVGEQDMAQNDDHGDEYLGVNPHPPDYEEEICDEEGDREVEEFIKIIERQRQQGGQIRRKLRPNVSVEWIQKLREYLRAHGATGNSAPPQPSHVSAERVAAPQRSHAPRR</sequence>
<dbReference type="AlphaFoldDB" id="A0A8J8P3W6"/>
<accession>A0A8J8P3W6</accession>
<name>A0A8J8P3W6_HALGN</name>
<dbReference type="EMBL" id="RRYP01000717">
    <property type="protein sequence ID" value="TNV86956.1"/>
    <property type="molecule type" value="Genomic_DNA"/>
</dbReference>
<feature type="region of interest" description="Disordered" evidence="1">
    <location>
        <begin position="123"/>
        <end position="153"/>
    </location>
</feature>
<keyword evidence="3" id="KW-1185">Reference proteome</keyword>
<feature type="region of interest" description="Disordered" evidence="1">
    <location>
        <begin position="45"/>
        <end position="69"/>
    </location>
</feature>
<organism evidence="2 3">
    <name type="scientific">Halteria grandinella</name>
    <dbReference type="NCBI Taxonomy" id="5974"/>
    <lineage>
        <taxon>Eukaryota</taxon>
        <taxon>Sar</taxon>
        <taxon>Alveolata</taxon>
        <taxon>Ciliophora</taxon>
        <taxon>Intramacronucleata</taxon>
        <taxon>Spirotrichea</taxon>
        <taxon>Stichotrichia</taxon>
        <taxon>Sporadotrichida</taxon>
        <taxon>Halteriidae</taxon>
        <taxon>Halteria</taxon>
    </lineage>
</organism>
<protein>
    <submittedName>
        <fullName evidence="2">Uncharacterized protein</fullName>
    </submittedName>
</protein>
<evidence type="ECO:0000313" key="2">
    <source>
        <dbReference type="EMBL" id="TNV86956.1"/>
    </source>
</evidence>
<gene>
    <name evidence="2" type="ORF">FGO68_gene6186</name>
</gene>
<comment type="caution">
    <text evidence="2">The sequence shown here is derived from an EMBL/GenBank/DDBJ whole genome shotgun (WGS) entry which is preliminary data.</text>
</comment>
<evidence type="ECO:0000256" key="1">
    <source>
        <dbReference type="SAM" id="MobiDB-lite"/>
    </source>
</evidence>
<evidence type="ECO:0000313" key="3">
    <source>
        <dbReference type="Proteomes" id="UP000785679"/>
    </source>
</evidence>
<dbReference type="Proteomes" id="UP000785679">
    <property type="component" value="Unassembled WGS sequence"/>
</dbReference>
<proteinExistence type="predicted"/>